<evidence type="ECO:0000313" key="1">
    <source>
        <dbReference type="EMBL" id="KAI4458315.1"/>
    </source>
</evidence>
<dbReference type="Proteomes" id="UP001056778">
    <property type="component" value="Chromosome 7"/>
</dbReference>
<comment type="caution">
    <text evidence="1">The sequence shown here is derived from an EMBL/GenBank/DDBJ whole genome shotgun (WGS) entry which is preliminary data.</text>
</comment>
<gene>
    <name evidence="1" type="ORF">MML48_7g00009689</name>
</gene>
<organism evidence="1 2">
    <name type="scientific">Holotrichia oblita</name>
    <name type="common">Chafer beetle</name>
    <dbReference type="NCBI Taxonomy" id="644536"/>
    <lineage>
        <taxon>Eukaryota</taxon>
        <taxon>Metazoa</taxon>
        <taxon>Ecdysozoa</taxon>
        <taxon>Arthropoda</taxon>
        <taxon>Hexapoda</taxon>
        <taxon>Insecta</taxon>
        <taxon>Pterygota</taxon>
        <taxon>Neoptera</taxon>
        <taxon>Endopterygota</taxon>
        <taxon>Coleoptera</taxon>
        <taxon>Polyphaga</taxon>
        <taxon>Scarabaeiformia</taxon>
        <taxon>Scarabaeidae</taxon>
        <taxon>Melolonthinae</taxon>
        <taxon>Holotrichia</taxon>
    </lineage>
</organism>
<name>A0ACB9SVJ0_HOLOL</name>
<protein>
    <submittedName>
        <fullName evidence="1">Alpha-glucosidase</fullName>
    </submittedName>
</protein>
<dbReference type="EMBL" id="CM043021">
    <property type="protein sequence ID" value="KAI4458315.1"/>
    <property type="molecule type" value="Genomic_DNA"/>
</dbReference>
<keyword evidence="2" id="KW-1185">Reference proteome</keyword>
<reference evidence="1" key="1">
    <citation type="submission" date="2022-04" db="EMBL/GenBank/DDBJ databases">
        <title>Chromosome-scale genome assembly of Holotrichia oblita Faldermann.</title>
        <authorList>
            <person name="Rongchong L."/>
        </authorList>
    </citation>
    <scope>NUCLEOTIDE SEQUENCE</scope>
    <source>
        <strain evidence="1">81SQS9</strain>
    </source>
</reference>
<proteinExistence type="predicted"/>
<evidence type="ECO:0000313" key="2">
    <source>
        <dbReference type="Proteomes" id="UP001056778"/>
    </source>
</evidence>
<sequence>MPQNEYIERHRKLHGRRLDYEERKRKREAREPHKRAQTAKNLRGIKAKIFNKERRNEKIQMKKKIKAHEEKKIKKTTEKVSEGAVPVYLLDRDVQSRAKVLSNMIKQKRKEKAGKWDVPIPKVRAQADAEVLKVIKSGKSKRKAWKRMVTKVTFVGEGFTRKPPKFERFIRPMALRFKKAHVTHPELKATFHLPIIGVKKNPSSTMFTSLGVITKGTVIEVNISELGLVTQAGKVVWGKYAQVTNNPENDGFHCWYTCDEKPFCQRIRNKSYGESPFELDINSLVIRATYFEVNLLNGEDGRVLKLTFTGLEGGIFRIFIDDPTKRRHSVPEALDGDLESVQISIEYNANEIYVSSGSVSAVLYSKPFKANIYNDGVLINEINSQGKLVFKSEADDEAIALDFVFPNAQRAYGIPLHAERLSLRTTEVGGLNPYRLFNVDHCCYAIDSQDPLYGAVPVLYAHGTSVSSGIFWLTSSQTFVDITNGGNYVGAHIISESGVIDLFILPGPTLAASTRQYTKITGTAPLPPYFAIAHHQSRYSYRSQRDLLNVVEEFDNHDFPVDVMWLDIDYTDAYKYFTWNYIRFPQAEIMQQTLNETGRKLVVIIDPHVKVEEGYFVYDTANANGYFVKNPDGSNFEGYCWPGLSSYWDFNNPHALSWYSSLYSLENFPHSTDVMFIWNDMNEPSVFDQDEQTMPNHLVHYDGWLHRDVHNMYGFMQTKGTWEGLMARKNDQQRPFILTRSHFAGSQRFAAIWTGDNLATWEHLKVSFSMCLSEALAGMSFCGADIGGFVTDVETELLERWYQAGAWLPFYRQHSTTNINRREPYLYSDEEQVIFRKAITARYAHLPYWYTIWFEHERYGDPVIRPITYHYAQDPNVLDIDDQWLLGRDILIHPVVQPGAQTVTIYFPGGENEFWFDIDRNRAYIGTGYTTISVTRDYTPVFYRGGSIITRKDTPRQSSALTHQDPFSIYVFLDSNNQAVGNLYCDDNQSFDYRSKKYIYYQFTYSNNVFSGRSIDEDADFNCLSTIGNVHVYSLSGTVHRVDMNNLDINVNSIFDIPVL</sequence>
<accession>A0ACB9SVJ0</accession>